<keyword evidence="2" id="KW-1185">Reference proteome</keyword>
<dbReference type="HOGENOM" id="CLU_3143474_0_0_1"/>
<protein>
    <submittedName>
        <fullName evidence="1">Uncharacterized protein</fullName>
    </submittedName>
</protein>
<proteinExistence type="predicted"/>
<name>I3EE78_NEMP3</name>
<organism evidence="1 2">
    <name type="scientific">Nematocida parisii (strain ERTm3)</name>
    <name type="common">Nematode killer fungus</name>
    <dbReference type="NCBI Taxonomy" id="935791"/>
    <lineage>
        <taxon>Eukaryota</taxon>
        <taxon>Fungi</taxon>
        <taxon>Fungi incertae sedis</taxon>
        <taxon>Microsporidia</taxon>
        <taxon>Nematocida</taxon>
    </lineage>
</organism>
<dbReference type="OrthoDB" id="10271985at2759"/>
<sequence length="49" mass="5814">MDKKAFTRLLMYDIPFEENSPIKPEITNKPEYDSEIEGQLEGLHKELFK</sequence>
<dbReference type="InParanoid" id="I3EE78"/>
<reference evidence="1" key="1">
    <citation type="submission" date="2011-01" db="EMBL/GenBank/DDBJ databases">
        <title>The Genome Sequence of Nematocida parisii strain ERTm3.</title>
        <authorList>
            <consortium name="The Broad Institute Genome Sequencing Platform"/>
            <consortium name="The Broad Institute Genome Sequencing Center for Infectious Disease"/>
            <person name="Cuomo C."/>
            <person name="Troemel E."/>
            <person name="Young S.K."/>
            <person name="Zeng Q."/>
            <person name="Gargeya S."/>
            <person name="Fitzgerald M."/>
            <person name="Haas B."/>
            <person name="Abouelleil A."/>
            <person name="Alvarado L."/>
            <person name="Arachchi H.M."/>
            <person name="Berlin A."/>
            <person name="Chapman S.B."/>
            <person name="Gearin G."/>
            <person name="Goldberg J."/>
            <person name="Griggs A."/>
            <person name="Gujja S."/>
            <person name="Hansen M."/>
            <person name="Heiman D."/>
            <person name="Howarth C."/>
            <person name="Larimer J."/>
            <person name="Lui A."/>
            <person name="MacDonald P.J.P."/>
            <person name="McCowen C."/>
            <person name="Montmayeur A."/>
            <person name="Murphy C."/>
            <person name="Neiman D."/>
            <person name="Pearson M."/>
            <person name="Priest M."/>
            <person name="Roberts A."/>
            <person name="Saif S."/>
            <person name="Shea T."/>
            <person name="Sisk P."/>
            <person name="Stolte C."/>
            <person name="Sykes S."/>
            <person name="Wortman J."/>
            <person name="Nusbaum C."/>
            <person name="Birren B."/>
        </authorList>
    </citation>
    <scope>NUCLEOTIDE SEQUENCE</scope>
    <source>
        <strain evidence="1">ERTm3</strain>
    </source>
</reference>
<dbReference type="VEuPathDB" id="MicrosporidiaDB:NEQG_02406"/>
<dbReference type="AlphaFoldDB" id="I3EE78"/>
<accession>I3EE78</accession>
<dbReference type="Proteomes" id="UP000002872">
    <property type="component" value="Unassembled WGS sequence"/>
</dbReference>
<evidence type="ECO:0000313" key="2">
    <source>
        <dbReference type="Proteomes" id="UP000002872"/>
    </source>
</evidence>
<evidence type="ECO:0000313" key="1">
    <source>
        <dbReference type="EMBL" id="EIJ87525.1"/>
    </source>
</evidence>
<gene>
    <name evidence="1" type="ORF">NEQG_02406</name>
</gene>
<dbReference type="EMBL" id="GL870882">
    <property type="protein sequence ID" value="EIJ87525.1"/>
    <property type="molecule type" value="Genomic_DNA"/>
</dbReference>